<dbReference type="Pfam" id="PF16859">
    <property type="entry name" value="TetR_C_11"/>
    <property type="match status" value="1"/>
</dbReference>
<dbReference type="InterPro" id="IPR009057">
    <property type="entry name" value="Homeodomain-like_sf"/>
</dbReference>
<evidence type="ECO:0000259" key="6">
    <source>
        <dbReference type="PROSITE" id="PS50977"/>
    </source>
</evidence>
<dbReference type="InterPro" id="IPR011075">
    <property type="entry name" value="TetR_C"/>
</dbReference>
<keyword evidence="1" id="KW-0805">Transcription regulation</keyword>
<feature type="region of interest" description="Disordered" evidence="5">
    <location>
        <begin position="1"/>
        <end position="76"/>
    </location>
</feature>
<feature type="DNA-binding region" description="H-T-H motif" evidence="4">
    <location>
        <begin position="129"/>
        <end position="148"/>
    </location>
</feature>
<dbReference type="Pfam" id="PF00440">
    <property type="entry name" value="TetR_N"/>
    <property type="match status" value="1"/>
</dbReference>
<feature type="compositionally biased region" description="Polar residues" evidence="5">
    <location>
        <begin position="64"/>
        <end position="76"/>
    </location>
</feature>
<proteinExistence type="predicted"/>
<feature type="domain" description="HTH tetR-type" evidence="6">
    <location>
        <begin position="106"/>
        <end position="166"/>
    </location>
</feature>
<gene>
    <name evidence="7" type="ORF">CMsap09_00675</name>
</gene>
<dbReference type="GO" id="GO:0003700">
    <property type="term" value="F:DNA-binding transcription factor activity"/>
    <property type="evidence" value="ECO:0007669"/>
    <property type="project" value="TreeGrafter"/>
</dbReference>
<dbReference type="EMBL" id="MDHJ01000001">
    <property type="protein sequence ID" value="OUE07429.1"/>
    <property type="molecule type" value="Genomic_DNA"/>
</dbReference>
<accession>A0A251XQ67</accession>
<evidence type="ECO:0000256" key="1">
    <source>
        <dbReference type="ARBA" id="ARBA00023015"/>
    </source>
</evidence>
<feature type="compositionally biased region" description="Low complexity" evidence="5">
    <location>
        <begin position="1"/>
        <end position="24"/>
    </location>
</feature>
<evidence type="ECO:0000256" key="2">
    <source>
        <dbReference type="ARBA" id="ARBA00023125"/>
    </source>
</evidence>
<dbReference type="PRINTS" id="PR00455">
    <property type="entry name" value="HTHTETR"/>
</dbReference>
<dbReference type="Gene3D" id="1.10.357.10">
    <property type="entry name" value="Tetracycline Repressor, domain 2"/>
    <property type="match status" value="1"/>
</dbReference>
<evidence type="ECO:0000256" key="3">
    <source>
        <dbReference type="ARBA" id="ARBA00023163"/>
    </source>
</evidence>
<dbReference type="InterPro" id="IPR001647">
    <property type="entry name" value="HTH_TetR"/>
</dbReference>
<dbReference type="GO" id="GO:0000976">
    <property type="term" value="F:transcription cis-regulatory region binding"/>
    <property type="evidence" value="ECO:0007669"/>
    <property type="project" value="TreeGrafter"/>
</dbReference>
<keyword evidence="3" id="KW-0804">Transcription</keyword>
<dbReference type="InterPro" id="IPR050109">
    <property type="entry name" value="HTH-type_TetR-like_transc_reg"/>
</dbReference>
<evidence type="ECO:0000313" key="8">
    <source>
        <dbReference type="Proteomes" id="UP000195106"/>
    </source>
</evidence>
<dbReference type="PROSITE" id="PS50977">
    <property type="entry name" value="HTH_TETR_2"/>
    <property type="match status" value="1"/>
</dbReference>
<reference evidence="7 8" key="1">
    <citation type="submission" date="2016-08" db="EMBL/GenBank/DDBJ databases">
        <title>Genome sequence of Clavibacter michiganensis spp. strain CASJ009.</title>
        <authorList>
            <person name="Thapa S.P."/>
            <person name="Coaker G."/>
        </authorList>
    </citation>
    <scope>NUCLEOTIDE SEQUENCE [LARGE SCALE GENOMIC DNA]</scope>
    <source>
        <strain evidence="7">CASJ009</strain>
    </source>
</reference>
<evidence type="ECO:0000313" key="7">
    <source>
        <dbReference type="EMBL" id="OUE07429.1"/>
    </source>
</evidence>
<name>A0A251XQ67_9MICO</name>
<organism evidence="7 8">
    <name type="scientific">Clavibacter michiganensis</name>
    <dbReference type="NCBI Taxonomy" id="28447"/>
    <lineage>
        <taxon>Bacteria</taxon>
        <taxon>Bacillati</taxon>
        <taxon>Actinomycetota</taxon>
        <taxon>Actinomycetes</taxon>
        <taxon>Micrococcales</taxon>
        <taxon>Microbacteriaceae</taxon>
        <taxon>Clavibacter</taxon>
    </lineage>
</organism>
<dbReference type="PANTHER" id="PTHR30055:SF148">
    <property type="entry name" value="TETR-FAMILY TRANSCRIPTIONAL REGULATOR"/>
    <property type="match status" value="1"/>
</dbReference>
<dbReference type="AlphaFoldDB" id="A0A251XQ67"/>
<dbReference type="SUPFAM" id="SSF48498">
    <property type="entry name" value="Tetracyclin repressor-like, C-terminal domain"/>
    <property type="match status" value="1"/>
</dbReference>
<comment type="caution">
    <text evidence="7">The sequence shown here is derived from an EMBL/GenBank/DDBJ whole genome shotgun (WGS) entry which is preliminary data.</text>
</comment>
<evidence type="ECO:0000256" key="5">
    <source>
        <dbReference type="SAM" id="MobiDB-lite"/>
    </source>
</evidence>
<evidence type="ECO:0000256" key="4">
    <source>
        <dbReference type="PROSITE-ProRule" id="PRU00335"/>
    </source>
</evidence>
<dbReference type="SUPFAM" id="SSF46689">
    <property type="entry name" value="Homeodomain-like"/>
    <property type="match status" value="1"/>
</dbReference>
<sequence length="289" mass="30369">MPVPPAVSGSVSASSSVTAPDAVPGMSKLLPRVPAKARNEPTPMPRITTQETMTSHARRAASEPSRNSSDAMGSPSDVSTIRYVSSRFWSYPVQVNEHRTGRVRSEAAREAILGATVRLIHARGYDHLTMEGVAREAGVGKQTIYRWWPSRGALIAECLTEGRLIPVDFDVPDTGDLHADIERWLTGVLAVLDAPTGGPLLRSLIAAAAEDAAVGDRLSASLGVDRGLSERLAAGIRAGQLPADAPVRELGLAILGLIVLRGLGREGDHADSVSRLVRFVLGAGGPAAG</sequence>
<keyword evidence="2 4" id="KW-0238">DNA-binding</keyword>
<dbReference type="InterPro" id="IPR036271">
    <property type="entry name" value="Tet_transcr_reg_TetR-rel_C_sf"/>
</dbReference>
<protein>
    <submittedName>
        <fullName evidence="7">Bacterial regulatory protein, tetR family</fullName>
    </submittedName>
</protein>
<dbReference type="PANTHER" id="PTHR30055">
    <property type="entry name" value="HTH-TYPE TRANSCRIPTIONAL REGULATOR RUTR"/>
    <property type="match status" value="1"/>
</dbReference>
<dbReference type="Proteomes" id="UP000195106">
    <property type="component" value="Unassembled WGS sequence"/>
</dbReference>